<gene>
    <name evidence="2" type="ORF">KSP39_PZI022269</name>
</gene>
<keyword evidence="1" id="KW-0472">Membrane</keyword>
<dbReference type="AlphaFoldDB" id="A0AAP0FUI3"/>
<evidence type="ECO:0008006" key="4">
    <source>
        <dbReference type="Google" id="ProtNLM"/>
    </source>
</evidence>
<feature type="transmembrane region" description="Helical" evidence="1">
    <location>
        <begin position="81"/>
        <end position="100"/>
    </location>
</feature>
<dbReference type="Pfam" id="PF14108">
    <property type="entry name" value="ABA4-like"/>
    <property type="match status" value="1"/>
</dbReference>
<sequence length="225" mass="25476">MHLLCCSQISPPQQYDFGLRNLITDIRSQRMGVEGSKIAVQWSFLGGSKFLRPRERRISNSTGFVISAAWIKSSLIAASNAFTWGTVAVLPFYALMVFLPRSTFTRRAMKSNVPYVVLGLVYAYLLYLSWTPNTFSLMFASKYWLPELSGISKMFLNEMTMASAWIHLLAVDLHAARHIFYDGRKNNVETRHSVFLCLLFCPLGILVHAITKLLTKTVDHSQTAN</sequence>
<organism evidence="2 3">
    <name type="scientific">Platanthera zijinensis</name>
    <dbReference type="NCBI Taxonomy" id="2320716"/>
    <lineage>
        <taxon>Eukaryota</taxon>
        <taxon>Viridiplantae</taxon>
        <taxon>Streptophyta</taxon>
        <taxon>Embryophyta</taxon>
        <taxon>Tracheophyta</taxon>
        <taxon>Spermatophyta</taxon>
        <taxon>Magnoliopsida</taxon>
        <taxon>Liliopsida</taxon>
        <taxon>Asparagales</taxon>
        <taxon>Orchidaceae</taxon>
        <taxon>Orchidoideae</taxon>
        <taxon>Orchideae</taxon>
        <taxon>Orchidinae</taxon>
        <taxon>Platanthera</taxon>
    </lineage>
</organism>
<name>A0AAP0FUI3_9ASPA</name>
<dbReference type="PANTHER" id="PTHR34543:SF1">
    <property type="entry name" value="PROTEIN ABA DEFICIENT 4, CHLOROPLASTIC"/>
    <property type="match status" value="1"/>
</dbReference>
<feature type="transmembrane region" description="Helical" evidence="1">
    <location>
        <begin position="150"/>
        <end position="171"/>
    </location>
</feature>
<keyword evidence="3" id="KW-1185">Reference proteome</keyword>
<dbReference type="EMBL" id="JBBWWQ010000020">
    <property type="protein sequence ID" value="KAK8916273.1"/>
    <property type="molecule type" value="Genomic_DNA"/>
</dbReference>
<evidence type="ECO:0000313" key="3">
    <source>
        <dbReference type="Proteomes" id="UP001418222"/>
    </source>
</evidence>
<reference evidence="2 3" key="1">
    <citation type="journal article" date="2022" name="Nat. Plants">
        <title>Genomes of leafy and leafless Platanthera orchids illuminate the evolution of mycoheterotrophy.</title>
        <authorList>
            <person name="Li M.H."/>
            <person name="Liu K.W."/>
            <person name="Li Z."/>
            <person name="Lu H.C."/>
            <person name="Ye Q.L."/>
            <person name="Zhang D."/>
            <person name="Wang J.Y."/>
            <person name="Li Y.F."/>
            <person name="Zhong Z.M."/>
            <person name="Liu X."/>
            <person name="Yu X."/>
            <person name="Liu D.K."/>
            <person name="Tu X.D."/>
            <person name="Liu B."/>
            <person name="Hao Y."/>
            <person name="Liao X.Y."/>
            <person name="Jiang Y.T."/>
            <person name="Sun W.H."/>
            <person name="Chen J."/>
            <person name="Chen Y.Q."/>
            <person name="Ai Y."/>
            <person name="Zhai J.W."/>
            <person name="Wu S.S."/>
            <person name="Zhou Z."/>
            <person name="Hsiao Y.Y."/>
            <person name="Wu W.L."/>
            <person name="Chen Y.Y."/>
            <person name="Lin Y.F."/>
            <person name="Hsu J.L."/>
            <person name="Li C.Y."/>
            <person name="Wang Z.W."/>
            <person name="Zhao X."/>
            <person name="Zhong W.Y."/>
            <person name="Ma X.K."/>
            <person name="Ma L."/>
            <person name="Huang J."/>
            <person name="Chen G.Z."/>
            <person name="Huang M.Z."/>
            <person name="Huang L."/>
            <person name="Peng D.H."/>
            <person name="Luo Y.B."/>
            <person name="Zou S.Q."/>
            <person name="Chen S.P."/>
            <person name="Lan S."/>
            <person name="Tsai W.C."/>
            <person name="Van de Peer Y."/>
            <person name="Liu Z.J."/>
        </authorList>
    </citation>
    <scope>NUCLEOTIDE SEQUENCE [LARGE SCALE GENOMIC DNA]</scope>
    <source>
        <strain evidence="2">Lor287</strain>
    </source>
</reference>
<proteinExistence type="predicted"/>
<evidence type="ECO:0000256" key="1">
    <source>
        <dbReference type="SAM" id="Phobius"/>
    </source>
</evidence>
<dbReference type="InterPro" id="IPR025461">
    <property type="entry name" value="ABA4-like"/>
</dbReference>
<feature type="transmembrane region" description="Helical" evidence="1">
    <location>
        <begin position="192"/>
        <end position="211"/>
    </location>
</feature>
<comment type="caution">
    <text evidence="2">The sequence shown here is derived from an EMBL/GenBank/DDBJ whole genome shotgun (WGS) entry which is preliminary data.</text>
</comment>
<protein>
    <recommendedName>
        <fullName evidence="4">Protein ABA DEFICIENT 4, chloroplastic-like</fullName>
    </recommendedName>
</protein>
<keyword evidence="1" id="KW-0812">Transmembrane</keyword>
<evidence type="ECO:0000313" key="2">
    <source>
        <dbReference type="EMBL" id="KAK8916273.1"/>
    </source>
</evidence>
<accession>A0AAP0FUI3</accession>
<keyword evidence="1" id="KW-1133">Transmembrane helix</keyword>
<dbReference type="Proteomes" id="UP001418222">
    <property type="component" value="Unassembled WGS sequence"/>
</dbReference>
<feature type="transmembrane region" description="Helical" evidence="1">
    <location>
        <begin position="112"/>
        <end position="130"/>
    </location>
</feature>
<dbReference type="PANTHER" id="PTHR34543">
    <property type="entry name" value="PROTEIN ABA DEFICIENT 4, CHLOROPLASTIC"/>
    <property type="match status" value="1"/>
</dbReference>